<evidence type="ECO:0000256" key="3">
    <source>
        <dbReference type="ARBA" id="ARBA00022989"/>
    </source>
</evidence>
<dbReference type="AlphaFoldDB" id="A0A8H5ZSE8"/>
<dbReference type="PANTHER" id="PTHR31794:SF2">
    <property type="entry name" value="AUXIN EFFLUX TRANSPORTER FAMILY PROTEIN (EUROFUNG)"/>
    <property type="match status" value="1"/>
</dbReference>
<feature type="transmembrane region" description="Helical" evidence="6">
    <location>
        <begin position="442"/>
        <end position="458"/>
    </location>
</feature>
<feature type="transmembrane region" description="Helical" evidence="6">
    <location>
        <begin position="83"/>
        <end position="101"/>
    </location>
</feature>
<evidence type="ECO:0000313" key="7">
    <source>
        <dbReference type="EMBL" id="KAF5854827.1"/>
    </source>
</evidence>
<evidence type="ECO:0000256" key="2">
    <source>
        <dbReference type="ARBA" id="ARBA00022692"/>
    </source>
</evidence>
<comment type="caution">
    <text evidence="7">The sequence shown here is derived from an EMBL/GenBank/DDBJ whole genome shotgun (WGS) entry which is preliminary data.</text>
</comment>
<accession>A0A8H5ZSE8</accession>
<dbReference type="EMBL" id="SPNV01000654">
    <property type="protein sequence ID" value="KAF5854827.1"/>
    <property type="molecule type" value="Genomic_DNA"/>
</dbReference>
<feature type="region of interest" description="Disordered" evidence="5">
    <location>
        <begin position="225"/>
        <end position="278"/>
    </location>
</feature>
<gene>
    <name evidence="7" type="ORF">ETB97_011174</name>
</gene>
<name>A0A8H5ZSE8_PETAA</name>
<dbReference type="InterPro" id="IPR004776">
    <property type="entry name" value="Mem_transp_PIN-like"/>
</dbReference>
<proteinExistence type="predicted"/>
<keyword evidence="3 6" id="KW-1133">Transmembrane helix</keyword>
<feature type="transmembrane region" description="Helical" evidence="6">
    <location>
        <begin position="554"/>
        <end position="573"/>
    </location>
</feature>
<feature type="transmembrane region" description="Helical" evidence="6">
    <location>
        <begin position="479"/>
        <end position="503"/>
    </location>
</feature>
<dbReference type="GO" id="GO:0016020">
    <property type="term" value="C:membrane"/>
    <property type="evidence" value="ECO:0007669"/>
    <property type="project" value="UniProtKB-SubCell"/>
</dbReference>
<protein>
    <submittedName>
        <fullName evidence="7">Uncharacterized protein</fullName>
    </submittedName>
</protein>
<comment type="subcellular location">
    <subcellularLocation>
        <location evidence="1">Membrane</location>
        <topology evidence="1">Multi-pass membrane protein</topology>
    </subcellularLocation>
</comment>
<keyword evidence="2 6" id="KW-0812">Transmembrane</keyword>
<feature type="transmembrane region" description="Helical" evidence="6">
    <location>
        <begin position="113"/>
        <end position="134"/>
    </location>
</feature>
<organism evidence="7 8">
    <name type="scientific">Petromyces alliaceus</name>
    <name type="common">Aspergillus alliaceus</name>
    <dbReference type="NCBI Taxonomy" id="209559"/>
    <lineage>
        <taxon>Eukaryota</taxon>
        <taxon>Fungi</taxon>
        <taxon>Dikarya</taxon>
        <taxon>Ascomycota</taxon>
        <taxon>Pezizomycotina</taxon>
        <taxon>Eurotiomycetes</taxon>
        <taxon>Eurotiomycetidae</taxon>
        <taxon>Eurotiales</taxon>
        <taxon>Aspergillaceae</taxon>
        <taxon>Aspergillus</taxon>
        <taxon>Aspergillus subgen. Circumdati</taxon>
    </lineage>
</organism>
<evidence type="ECO:0000256" key="6">
    <source>
        <dbReference type="SAM" id="Phobius"/>
    </source>
</evidence>
<dbReference type="Proteomes" id="UP000541154">
    <property type="component" value="Unassembled WGS sequence"/>
</dbReference>
<dbReference type="GO" id="GO:0005783">
    <property type="term" value="C:endoplasmic reticulum"/>
    <property type="evidence" value="ECO:0007669"/>
    <property type="project" value="TreeGrafter"/>
</dbReference>
<feature type="transmembrane region" description="Helical" evidence="6">
    <location>
        <begin position="46"/>
        <end position="71"/>
    </location>
</feature>
<evidence type="ECO:0000313" key="8">
    <source>
        <dbReference type="Proteomes" id="UP000541154"/>
    </source>
</evidence>
<feature type="transmembrane region" description="Helical" evidence="6">
    <location>
        <begin position="515"/>
        <end position="533"/>
    </location>
</feature>
<keyword evidence="8" id="KW-1185">Reference proteome</keyword>
<dbReference type="PANTHER" id="PTHR31794">
    <property type="entry name" value="AUXIN EFFLUX TRANSPORTER FAMILY PROTEIN (EUROFUNG)"/>
    <property type="match status" value="1"/>
</dbReference>
<dbReference type="GO" id="GO:0055085">
    <property type="term" value="P:transmembrane transport"/>
    <property type="evidence" value="ECO:0007669"/>
    <property type="project" value="InterPro"/>
</dbReference>
<keyword evidence="4 6" id="KW-0472">Membrane</keyword>
<dbReference type="Pfam" id="PF03547">
    <property type="entry name" value="Mem_trans"/>
    <property type="match status" value="1"/>
</dbReference>
<evidence type="ECO:0000256" key="5">
    <source>
        <dbReference type="SAM" id="MobiDB-lite"/>
    </source>
</evidence>
<evidence type="ECO:0000256" key="4">
    <source>
        <dbReference type="ARBA" id="ARBA00023136"/>
    </source>
</evidence>
<feature type="compositionally biased region" description="Polar residues" evidence="5">
    <location>
        <begin position="257"/>
        <end position="269"/>
    </location>
</feature>
<feature type="transmembrane region" description="Helical" evidence="6">
    <location>
        <begin position="404"/>
        <end position="422"/>
    </location>
</feature>
<reference evidence="7 8" key="1">
    <citation type="submission" date="2019-04" db="EMBL/GenBank/DDBJ databases">
        <title>Aspergillus burnettii sp. nov., novel species from soil in southeast Queensland.</title>
        <authorList>
            <person name="Gilchrist C.L.M."/>
            <person name="Pitt J.I."/>
            <person name="Lange L."/>
            <person name="Lacey H.J."/>
            <person name="Vuong D."/>
            <person name="Midgley D.J."/>
            <person name="Greenfield P."/>
            <person name="Bradbury M."/>
            <person name="Lacey E."/>
            <person name="Busk P.K."/>
            <person name="Pilgaard B."/>
            <person name="Chooi Y.H."/>
            <person name="Piggott A.M."/>
        </authorList>
    </citation>
    <scope>NUCLEOTIDE SEQUENCE [LARGE SCALE GENOMIC DNA]</scope>
    <source>
        <strain evidence="7 8">FRR 5400</strain>
    </source>
</reference>
<evidence type="ECO:0000256" key="1">
    <source>
        <dbReference type="ARBA" id="ARBA00004141"/>
    </source>
</evidence>
<sequence length="580" mass="63597">MAIFTAPTSFQNAQSLVPRQLLTQQRLGVSPSILGNLAPHSSHPSFAHLILLVFEAVLEVVCVSLPGYIAARQGLFDADAQKLVANLNVNLFTPCLIFTKLGSQLTAEKLIDLAIIPVIFVVQTLVSYLCAVAISKCCRFKKRPANFVTAMAVFGNSNSLPISLVMSLSQTLKGLHWDRIPNDNDDEVAARGILYLLIFQQLGQLVRWSWGYHVLLAPRDRYLEEGESEEGTSIEQGQERYRDNPEQTDPDEPLIRTGSSENLADSSSADSHDEGVFHSGEQTPVLIRAYSYTKLSQQDGEEVHIHHPSLLGPPPRGPFLPRQSTGGDILCFPSVEVPRRDTGKPGGLSSRLKTFVSRFSDALGNLSASIFQCLPTPVQKTLSGVANWIGRFFRGLWAFMNPPLWAMLVSIVVASVPALQRLFFDEGTFVQNSVTRAIQQNGQVAVPLILVVLGANLARNTLPKEAQQDLEHPKEEKKLIIASLVARMLLPTLIMAPLLALVAKYVPVSILDDPIFIIVCFLLTGAPSALQLAQICQINNVYVGAMSKLLFQSYVVWILPSTLILVMCAMEVVEWATAAP</sequence>